<feature type="signal peptide" evidence="1">
    <location>
        <begin position="1"/>
        <end position="18"/>
    </location>
</feature>
<dbReference type="EnsemblMetazoa" id="XM_038196797.1">
    <property type="protein sequence ID" value="XP_038052725.1"/>
    <property type="gene ID" value="LOC119725392"/>
</dbReference>
<reference evidence="4" key="1">
    <citation type="submission" date="2022-11" db="UniProtKB">
        <authorList>
            <consortium name="EnsemblMetazoa"/>
        </authorList>
    </citation>
    <scope>IDENTIFICATION</scope>
</reference>
<dbReference type="SMART" id="SM00034">
    <property type="entry name" value="CLECT"/>
    <property type="match status" value="1"/>
</dbReference>
<dbReference type="CDD" id="cd00037">
    <property type="entry name" value="CLECT"/>
    <property type="match status" value="1"/>
</dbReference>
<evidence type="ECO:0000259" key="3">
    <source>
        <dbReference type="PROSITE" id="PS50948"/>
    </source>
</evidence>
<organism evidence="4 5">
    <name type="scientific">Patiria miniata</name>
    <name type="common">Bat star</name>
    <name type="synonym">Asterina miniata</name>
    <dbReference type="NCBI Taxonomy" id="46514"/>
    <lineage>
        <taxon>Eukaryota</taxon>
        <taxon>Metazoa</taxon>
        <taxon>Echinodermata</taxon>
        <taxon>Eleutherozoa</taxon>
        <taxon>Asterozoa</taxon>
        <taxon>Asteroidea</taxon>
        <taxon>Valvatacea</taxon>
        <taxon>Valvatida</taxon>
        <taxon>Asterinidae</taxon>
        <taxon>Patiria</taxon>
    </lineage>
</organism>
<evidence type="ECO:0000256" key="1">
    <source>
        <dbReference type="SAM" id="SignalP"/>
    </source>
</evidence>
<dbReference type="GeneID" id="119725392"/>
<dbReference type="InterPro" id="IPR003609">
    <property type="entry name" value="Pan_app"/>
</dbReference>
<evidence type="ECO:0000313" key="5">
    <source>
        <dbReference type="Proteomes" id="UP000887568"/>
    </source>
</evidence>
<evidence type="ECO:0000313" key="4">
    <source>
        <dbReference type="EnsemblMetazoa" id="XP_038052725.1"/>
    </source>
</evidence>
<dbReference type="Gene3D" id="3.10.100.10">
    <property type="entry name" value="Mannose-Binding Protein A, subunit A"/>
    <property type="match status" value="1"/>
</dbReference>
<dbReference type="OrthoDB" id="10047605at2759"/>
<accession>A0A913ZNN5</accession>
<feature type="chain" id="PRO_5036826382" description="C-type lectin domain-containing protein" evidence="1">
    <location>
        <begin position="19"/>
        <end position="260"/>
    </location>
</feature>
<dbReference type="RefSeq" id="XP_038052725.1">
    <property type="nucleotide sequence ID" value="XM_038196797.1"/>
</dbReference>
<dbReference type="AlphaFoldDB" id="A0A913ZNN5"/>
<feature type="domain" description="Apple" evidence="3">
    <location>
        <begin position="179"/>
        <end position="260"/>
    </location>
</feature>
<dbReference type="PROSITE" id="PS50041">
    <property type="entry name" value="C_TYPE_LECTIN_2"/>
    <property type="match status" value="1"/>
</dbReference>
<dbReference type="InterPro" id="IPR016186">
    <property type="entry name" value="C-type_lectin-like/link_sf"/>
</dbReference>
<sequence length="260" mass="29454">MTAFSVCVLFTLVVYVKGEDFDHHGAICPPGWLKWQESCYTLLPGRMNHTDASTECARRGAAMVVPDSQEENDFIWREMKEWVNKTAASFLIGQELMNKTSGTIDLWIGCRKTNGGQLTCEGETRYQNYTDWKDGEPSNKRNEDCVRISEDFGGHWGDIICKALYFAACEMKAALAGHCRLPTRFIHVPQMCLLNHEIKSFQVGGFERCGFACWAEPLCHSFNLLEETDGVMICQLNHANLYEADGNGIGNQENCFFYEK</sequence>
<dbReference type="PANTHER" id="PTHR22803">
    <property type="entry name" value="MANNOSE, PHOSPHOLIPASE, LECTIN RECEPTOR RELATED"/>
    <property type="match status" value="1"/>
</dbReference>
<dbReference type="PROSITE" id="PS50948">
    <property type="entry name" value="PAN"/>
    <property type="match status" value="1"/>
</dbReference>
<dbReference type="SUPFAM" id="SSF56436">
    <property type="entry name" value="C-type lectin-like"/>
    <property type="match status" value="1"/>
</dbReference>
<evidence type="ECO:0000259" key="2">
    <source>
        <dbReference type="PROSITE" id="PS50041"/>
    </source>
</evidence>
<keyword evidence="1" id="KW-0732">Signal</keyword>
<dbReference type="Pfam" id="PF00059">
    <property type="entry name" value="Lectin_C"/>
    <property type="match status" value="1"/>
</dbReference>
<evidence type="ECO:0008006" key="6">
    <source>
        <dbReference type="Google" id="ProtNLM"/>
    </source>
</evidence>
<dbReference type="InterPro" id="IPR016187">
    <property type="entry name" value="CTDL_fold"/>
</dbReference>
<dbReference type="OMA" id="IARFENC"/>
<proteinExistence type="predicted"/>
<dbReference type="Proteomes" id="UP000887568">
    <property type="component" value="Unplaced"/>
</dbReference>
<protein>
    <recommendedName>
        <fullName evidence="6">C-type lectin domain-containing protein</fullName>
    </recommendedName>
</protein>
<dbReference type="InterPro" id="IPR001304">
    <property type="entry name" value="C-type_lectin-like"/>
</dbReference>
<dbReference type="InterPro" id="IPR050111">
    <property type="entry name" value="C-type_lectin/snaclec_domain"/>
</dbReference>
<feature type="domain" description="C-type lectin" evidence="2">
    <location>
        <begin position="35"/>
        <end position="170"/>
    </location>
</feature>
<name>A0A913ZNN5_PATMI</name>
<keyword evidence="5" id="KW-1185">Reference proteome</keyword>